<dbReference type="Proteomes" id="UP001341297">
    <property type="component" value="Unassembled WGS sequence"/>
</dbReference>
<evidence type="ECO:0000313" key="5">
    <source>
        <dbReference type="Proteomes" id="UP001341297"/>
    </source>
</evidence>
<evidence type="ECO:0000256" key="1">
    <source>
        <dbReference type="SAM" id="MobiDB-lite"/>
    </source>
</evidence>
<accession>A0ABU6H1F6</accession>
<dbReference type="Pfam" id="PF14729">
    <property type="entry name" value="DUF4467"/>
    <property type="match status" value="1"/>
</dbReference>
<dbReference type="InterPro" id="IPR028075">
    <property type="entry name" value="DUF4467"/>
</dbReference>
<comment type="caution">
    <text evidence="4">The sequence shown here is derived from an EMBL/GenBank/DDBJ whole genome shotgun (WGS) entry which is preliminary data.</text>
</comment>
<gene>
    <name evidence="4" type="ORF">P8828_04815</name>
</gene>
<keyword evidence="2" id="KW-0732">Signal</keyword>
<keyword evidence="5" id="KW-1185">Reference proteome</keyword>
<name>A0ABU6H1F6_9BACI</name>
<sequence length="126" mass="14598">MKNLFIFLSLMMMFVLTACGGNKYNDAIDDVINQYKEYKGDDTRINVSRANSIVRVYDGGKYIQFAFYMPDDSSRELTTFKYYEKLGDEYKEMSDMPGNGENDRLGLSKKTPDYEEAKGKETKLEE</sequence>
<feature type="domain" description="DUF4467" evidence="3">
    <location>
        <begin position="24"/>
        <end position="117"/>
    </location>
</feature>
<reference evidence="4 5" key="1">
    <citation type="submission" date="2023-03" db="EMBL/GenBank/DDBJ databases">
        <title>Agriculturally important microbes genome sequencing.</title>
        <authorList>
            <person name="Dunlap C."/>
        </authorList>
    </citation>
    <scope>NUCLEOTIDE SEQUENCE [LARGE SCALE GENOMIC DNA]</scope>
    <source>
        <strain evidence="4 5">CBP-3203</strain>
    </source>
</reference>
<dbReference type="PROSITE" id="PS51257">
    <property type="entry name" value="PROKAR_LIPOPROTEIN"/>
    <property type="match status" value="1"/>
</dbReference>
<feature type="signal peptide" evidence="2">
    <location>
        <begin position="1"/>
        <end position="18"/>
    </location>
</feature>
<evidence type="ECO:0000259" key="3">
    <source>
        <dbReference type="Pfam" id="PF14729"/>
    </source>
</evidence>
<protein>
    <submittedName>
        <fullName evidence="4">Cystatin-like fold lipoprotein</fullName>
    </submittedName>
</protein>
<feature type="chain" id="PRO_5047023737" evidence="2">
    <location>
        <begin position="19"/>
        <end position="126"/>
    </location>
</feature>
<proteinExistence type="predicted"/>
<evidence type="ECO:0000313" key="4">
    <source>
        <dbReference type="EMBL" id="MEC0484178.1"/>
    </source>
</evidence>
<dbReference type="RefSeq" id="WP_072183628.1">
    <property type="nucleotide sequence ID" value="NZ_JARRTL010000007.1"/>
</dbReference>
<organism evidence="4 5">
    <name type="scientific">Bacillus glycinifermentans</name>
    <dbReference type="NCBI Taxonomy" id="1664069"/>
    <lineage>
        <taxon>Bacteria</taxon>
        <taxon>Bacillati</taxon>
        <taxon>Bacillota</taxon>
        <taxon>Bacilli</taxon>
        <taxon>Bacillales</taxon>
        <taxon>Bacillaceae</taxon>
        <taxon>Bacillus</taxon>
    </lineage>
</organism>
<dbReference type="EMBL" id="JARRTL010000007">
    <property type="protein sequence ID" value="MEC0484178.1"/>
    <property type="molecule type" value="Genomic_DNA"/>
</dbReference>
<evidence type="ECO:0000256" key="2">
    <source>
        <dbReference type="SAM" id="SignalP"/>
    </source>
</evidence>
<feature type="compositionally biased region" description="Basic and acidic residues" evidence="1">
    <location>
        <begin position="101"/>
        <end position="126"/>
    </location>
</feature>
<feature type="region of interest" description="Disordered" evidence="1">
    <location>
        <begin position="93"/>
        <end position="126"/>
    </location>
</feature>